<dbReference type="Pfam" id="PF13518">
    <property type="entry name" value="HTH_28"/>
    <property type="match status" value="1"/>
</dbReference>
<accession>A0A4D4JC47</accession>
<name>A0A4D4JC47_9PSEU</name>
<evidence type="ECO:0000313" key="4">
    <source>
        <dbReference type="Proteomes" id="UP000298860"/>
    </source>
</evidence>
<organism evidence="3 4">
    <name type="scientific">Gandjariella thermophila</name>
    <dbReference type="NCBI Taxonomy" id="1931992"/>
    <lineage>
        <taxon>Bacteria</taxon>
        <taxon>Bacillati</taxon>
        <taxon>Actinomycetota</taxon>
        <taxon>Actinomycetes</taxon>
        <taxon>Pseudonocardiales</taxon>
        <taxon>Pseudonocardiaceae</taxon>
        <taxon>Gandjariella</taxon>
    </lineage>
</organism>
<protein>
    <submittedName>
        <fullName evidence="3">Uncharacterized protein</fullName>
    </submittedName>
</protein>
<gene>
    <name evidence="3" type="ORF">GTS_48070</name>
</gene>
<dbReference type="SUPFAM" id="SSF46689">
    <property type="entry name" value="Homeodomain-like"/>
    <property type="match status" value="1"/>
</dbReference>
<keyword evidence="4" id="KW-1185">Reference proteome</keyword>
<sequence>MSTLVIHRDGRKFPVNTLEELRRLAIEAVESGIPQADVARVFGVSRQTVGGWVRTYRSGGAEALRLRRRGRRPGEQLALSVAQQSWVVDTLVNCAPEQVGLDYWLWTRQAVAELIGREFGINLHDSSIRNYLIRWGLVTEGRLLDSVRARHAPVLDGMSPVAARPGSGGHWIRGAQVLWVDRLRANRSAAVSGPSTAHAGTPAAGTVPGLFPAEVPPAVHVLFALSNRGSMYFLVRADPGDGAQLRDFLVRLTGQIANPVNVVAGWRPDRHGDDLRTWTDSNRDTVAIRFSTG</sequence>
<reference evidence="4" key="1">
    <citation type="submission" date="2019-04" db="EMBL/GenBank/DDBJ databases">
        <title>Draft genome sequence of Pseudonocardiaceae bacterium SL3-2-4.</title>
        <authorList>
            <person name="Ningsih F."/>
            <person name="Yokota A."/>
            <person name="Sakai Y."/>
            <person name="Nanatani K."/>
            <person name="Yabe S."/>
            <person name="Oetari A."/>
            <person name="Sjamsuridzal W."/>
        </authorList>
    </citation>
    <scope>NUCLEOTIDE SEQUENCE [LARGE SCALE GENOMIC DNA]</scope>
    <source>
        <strain evidence="4">SL3-2-4</strain>
    </source>
</reference>
<evidence type="ECO:0000259" key="1">
    <source>
        <dbReference type="Pfam" id="PF13518"/>
    </source>
</evidence>
<dbReference type="Pfam" id="PF13592">
    <property type="entry name" value="HTH_33"/>
    <property type="match status" value="1"/>
</dbReference>
<dbReference type="InterPro" id="IPR009057">
    <property type="entry name" value="Homeodomain-like_sf"/>
</dbReference>
<dbReference type="RefSeq" id="WP_137816145.1">
    <property type="nucleotide sequence ID" value="NZ_BJFL01000035.1"/>
</dbReference>
<dbReference type="OrthoDB" id="341531at2"/>
<evidence type="ECO:0000313" key="3">
    <source>
        <dbReference type="EMBL" id="GDY33174.1"/>
    </source>
</evidence>
<dbReference type="InterPro" id="IPR025959">
    <property type="entry name" value="Winged_HTH_dom"/>
</dbReference>
<dbReference type="InterPro" id="IPR055247">
    <property type="entry name" value="InsJ-like_HTH"/>
</dbReference>
<feature type="domain" description="Insertion element IS150 protein InsJ-like helix-turn-helix" evidence="1">
    <location>
        <begin position="22"/>
        <end position="72"/>
    </location>
</feature>
<comment type="caution">
    <text evidence="3">The sequence shown here is derived from an EMBL/GenBank/DDBJ whole genome shotgun (WGS) entry which is preliminary data.</text>
</comment>
<dbReference type="AlphaFoldDB" id="A0A4D4JC47"/>
<dbReference type="EMBL" id="BJFL01000035">
    <property type="protein sequence ID" value="GDY33174.1"/>
    <property type="molecule type" value="Genomic_DNA"/>
</dbReference>
<feature type="domain" description="Winged helix-turn helix" evidence="2">
    <location>
        <begin position="105"/>
        <end position="137"/>
    </location>
</feature>
<proteinExistence type="predicted"/>
<dbReference type="Proteomes" id="UP000298860">
    <property type="component" value="Unassembled WGS sequence"/>
</dbReference>
<evidence type="ECO:0000259" key="2">
    <source>
        <dbReference type="Pfam" id="PF13592"/>
    </source>
</evidence>